<dbReference type="InterPro" id="IPR013762">
    <property type="entry name" value="Integrase-like_cat_sf"/>
</dbReference>
<accession>A0A0L6U042</accession>
<dbReference type="InterPro" id="IPR011010">
    <property type="entry name" value="DNA_brk_join_enz"/>
</dbReference>
<evidence type="ECO:0000313" key="2">
    <source>
        <dbReference type="EMBL" id="KNZ41848.1"/>
    </source>
</evidence>
<sequence length="398" mass="46643">MRWNHMKDFNLEEYKNTKINKKIRAFIEYLYEKFGVSDDDGEFDNEYFSLLSVDDLIESLNYYIENYPVNAQITGDNYISFVTRFFKMLMDDYEIKNEIFMDIGLKNQFFIKAKKIISSLKETENKSCATDEQYEKLNEGINDFLRNNFSVDTIYDGIQNYNDGFKAGAIKKPKNYYRFVSIIPIKLIMKFALGNSIVISLKLEDLDIENGVLTIDSAIRLPLDEELIGLLKMYLEIRKYVLSFCTAQESKLFIKYNGEPYSNKEYDVFFKIMKDCIGTQSADLFVIRRISELLDKGLDMFTIARLSDKSNEMCMKLLEDNNSNTMVNAKIEKIFNDRTINEKFRVKKKGYLECPYCGNNVEAISEEWVLVQFKKDGKKHLACKKCRGENEEFSIQNI</sequence>
<organism evidence="2 3">
    <name type="scientific">Acetobacterium bakii</name>
    <dbReference type="NCBI Taxonomy" id="52689"/>
    <lineage>
        <taxon>Bacteria</taxon>
        <taxon>Bacillati</taxon>
        <taxon>Bacillota</taxon>
        <taxon>Clostridia</taxon>
        <taxon>Eubacteriales</taxon>
        <taxon>Eubacteriaceae</taxon>
        <taxon>Acetobacterium</taxon>
    </lineage>
</organism>
<dbReference type="EMBL" id="LGYO01000022">
    <property type="protein sequence ID" value="KNZ41848.1"/>
    <property type="molecule type" value="Genomic_DNA"/>
</dbReference>
<keyword evidence="3" id="KW-1185">Reference proteome</keyword>
<dbReference type="SUPFAM" id="SSF56349">
    <property type="entry name" value="DNA breaking-rejoining enzymes"/>
    <property type="match status" value="1"/>
</dbReference>
<dbReference type="Gene3D" id="1.10.443.10">
    <property type="entry name" value="Intergrase catalytic core"/>
    <property type="match status" value="1"/>
</dbReference>
<dbReference type="GO" id="GO:0015074">
    <property type="term" value="P:DNA integration"/>
    <property type="evidence" value="ECO:0007669"/>
    <property type="project" value="InterPro"/>
</dbReference>
<dbReference type="GO" id="GO:0006310">
    <property type="term" value="P:DNA recombination"/>
    <property type="evidence" value="ECO:0007669"/>
    <property type="project" value="UniProtKB-KW"/>
</dbReference>
<proteinExistence type="predicted"/>
<name>A0A0L6U042_9FIRM</name>
<keyword evidence="1" id="KW-0233">DNA recombination</keyword>
<dbReference type="GO" id="GO:0003677">
    <property type="term" value="F:DNA binding"/>
    <property type="evidence" value="ECO:0007669"/>
    <property type="project" value="InterPro"/>
</dbReference>
<gene>
    <name evidence="2" type="ORF">AKG39_09510</name>
</gene>
<dbReference type="Proteomes" id="UP000036873">
    <property type="component" value="Unassembled WGS sequence"/>
</dbReference>
<comment type="caution">
    <text evidence="2">The sequence shown here is derived from an EMBL/GenBank/DDBJ whole genome shotgun (WGS) entry which is preliminary data.</text>
</comment>
<dbReference type="OrthoDB" id="2088218at2"/>
<reference evidence="3" key="1">
    <citation type="submission" date="2015-07" db="EMBL/GenBank/DDBJ databases">
        <title>Draft genome sequence of Acetobacterium bakii DSM 8293, a potential psychrophilic chemical producer through syngas fermentation.</title>
        <authorList>
            <person name="Song Y."/>
            <person name="Hwang S."/>
            <person name="Cho B.-K."/>
        </authorList>
    </citation>
    <scope>NUCLEOTIDE SEQUENCE [LARGE SCALE GENOMIC DNA]</scope>
    <source>
        <strain evidence="3">DSM 8239</strain>
    </source>
</reference>
<evidence type="ECO:0000313" key="3">
    <source>
        <dbReference type="Proteomes" id="UP000036873"/>
    </source>
</evidence>
<protein>
    <submittedName>
        <fullName evidence="2">Uncharacterized protein</fullName>
    </submittedName>
</protein>
<dbReference type="AlphaFoldDB" id="A0A0L6U042"/>
<evidence type="ECO:0000256" key="1">
    <source>
        <dbReference type="ARBA" id="ARBA00023172"/>
    </source>
</evidence>